<dbReference type="PANTHER" id="PTHR18934">
    <property type="entry name" value="ATP-DEPENDENT RNA HELICASE"/>
    <property type="match status" value="1"/>
</dbReference>
<dbReference type="EMBL" id="JAHXZJ010002237">
    <property type="protein sequence ID" value="KAH0545815.1"/>
    <property type="molecule type" value="Genomic_DNA"/>
</dbReference>
<name>A0AAV7I3G6_COTGL</name>
<reference evidence="1 2" key="1">
    <citation type="journal article" date="2021" name="J. Hered.">
        <title>A chromosome-level genome assembly of the parasitoid wasp, Cotesia glomerata (Hymenoptera: Braconidae).</title>
        <authorList>
            <person name="Pinto B.J."/>
            <person name="Weis J.J."/>
            <person name="Gamble T."/>
            <person name="Ode P.J."/>
            <person name="Paul R."/>
            <person name="Zaspel J.M."/>
        </authorList>
    </citation>
    <scope>NUCLEOTIDE SEQUENCE [LARGE SCALE GENOMIC DNA]</scope>
    <source>
        <strain evidence="1">CgM1</strain>
    </source>
</reference>
<keyword evidence="2" id="KW-1185">Reference proteome</keyword>
<evidence type="ECO:0000313" key="2">
    <source>
        <dbReference type="Proteomes" id="UP000826195"/>
    </source>
</evidence>
<dbReference type="GO" id="GO:0071013">
    <property type="term" value="C:catalytic step 2 spliceosome"/>
    <property type="evidence" value="ECO:0007669"/>
    <property type="project" value="TreeGrafter"/>
</dbReference>
<dbReference type="PANTHER" id="PTHR18934:SF136">
    <property type="entry name" value="ATP-DEPENDENT RNA HELICASE DHX35-RELATED"/>
    <property type="match status" value="1"/>
</dbReference>
<dbReference type="GO" id="GO:0004386">
    <property type="term" value="F:helicase activity"/>
    <property type="evidence" value="ECO:0007669"/>
    <property type="project" value="TreeGrafter"/>
</dbReference>
<protein>
    <submittedName>
        <fullName evidence="1">Uncharacterized protein</fullName>
    </submittedName>
</protein>
<dbReference type="SUPFAM" id="SSF52540">
    <property type="entry name" value="P-loop containing nucleoside triphosphate hydrolases"/>
    <property type="match status" value="1"/>
</dbReference>
<proteinExistence type="predicted"/>
<dbReference type="Proteomes" id="UP000826195">
    <property type="component" value="Unassembled WGS sequence"/>
</dbReference>
<evidence type="ECO:0000313" key="1">
    <source>
        <dbReference type="EMBL" id="KAH0545815.1"/>
    </source>
</evidence>
<accession>A0AAV7I3G6</accession>
<dbReference type="AlphaFoldDB" id="A0AAV7I3G6"/>
<sequence length="89" mass="10218">MTSKLKFIAPGDSSWHEDKPDIDEHSSTQFIYNANHSLALDLQRKRLPIFKNRSHIIYLLENYQTLVLIGETGCGKSTQIPQTLIETIF</sequence>
<organism evidence="1 2">
    <name type="scientific">Cotesia glomerata</name>
    <name type="common">Lepidopteran parasitic wasp</name>
    <name type="synonym">Apanteles glomeratus</name>
    <dbReference type="NCBI Taxonomy" id="32391"/>
    <lineage>
        <taxon>Eukaryota</taxon>
        <taxon>Metazoa</taxon>
        <taxon>Ecdysozoa</taxon>
        <taxon>Arthropoda</taxon>
        <taxon>Hexapoda</taxon>
        <taxon>Insecta</taxon>
        <taxon>Pterygota</taxon>
        <taxon>Neoptera</taxon>
        <taxon>Endopterygota</taxon>
        <taxon>Hymenoptera</taxon>
        <taxon>Apocrita</taxon>
        <taxon>Ichneumonoidea</taxon>
        <taxon>Braconidae</taxon>
        <taxon>Microgastrinae</taxon>
        <taxon>Cotesia</taxon>
    </lineage>
</organism>
<dbReference type="GO" id="GO:0003723">
    <property type="term" value="F:RNA binding"/>
    <property type="evidence" value="ECO:0007669"/>
    <property type="project" value="TreeGrafter"/>
</dbReference>
<comment type="caution">
    <text evidence="1">The sequence shown here is derived from an EMBL/GenBank/DDBJ whole genome shotgun (WGS) entry which is preliminary data.</text>
</comment>
<gene>
    <name evidence="1" type="ORF">KQX54_003164</name>
</gene>
<dbReference type="Gene3D" id="3.40.50.300">
    <property type="entry name" value="P-loop containing nucleotide triphosphate hydrolases"/>
    <property type="match status" value="1"/>
</dbReference>
<dbReference type="InterPro" id="IPR027417">
    <property type="entry name" value="P-loop_NTPase"/>
</dbReference>